<organism evidence="2 3">
    <name type="scientific">Nesidiocoris tenuis</name>
    <dbReference type="NCBI Taxonomy" id="355587"/>
    <lineage>
        <taxon>Eukaryota</taxon>
        <taxon>Metazoa</taxon>
        <taxon>Ecdysozoa</taxon>
        <taxon>Arthropoda</taxon>
        <taxon>Hexapoda</taxon>
        <taxon>Insecta</taxon>
        <taxon>Pterygota</taxon>
        <taxon>Neoptera</taxon>
        <taxon>Paraneoptera</taxon>
        <taxon>Hemiptera</taxon>
        <taxon>Heteroptera</taxon>
        <taxon>Panheteroptera</taxon>
        <taxon>Cimicomorpha</taxon>
        <taxon>Miridae</taxon>
        <taxon>Dicyphina</taxon>
        <taxon>Nesidiocoris</taxon>
    </lineage>
</organism>
<dbReference type="Proteomes" id="UP000479000">
    <property type="component" value="Unassembled WGS sequence"/>
</dbReference>
<evidence type="ECO:0000313" key="3">
    <source>
        <dbReference type="Proteomes" id="UP000479000"/>
    </source>
</evidence>
<sequence length="81" mass="9528">QNVSSLWVKQVNLKESKIKTKFSNINYKYSVVECLLLYMPIVRVRRHERQCFFIFLFTVIYNFTINSIPVCAGPTDSSITF</sequence>
<dbReference type="EMBL" id="CADCXU010025790">
    <property type="protein sequence ID" value="CAB0013013.1"/>
    <property type="molecule type" value="Genomic_DNA"/>
</dbReference>
<name>A0A6H5H928_9HEMI</name>
<feature type="non-terminal residue" evidence="2">
    <location>
        <position position="1"/>
    </location>
</feature>
<gene>
    <name evidence="2" type="ORF">NTEN_LOCUS17689</name>
</gene>
<dbReference type="AlphaFoldDB" id="A0A6H5H928"/>
<keyword evidence="1" id="KW-0812">Transmembrane</keyword>
<keyword evidence="1" id="KW-0472">Membrane</keyword>
<feature type="transmembrane region" description="Helical" evidence="1">
    <location>
        <begin position="51"/>
        <end position="70"/>
    </location>
</feature>
<keyword evidence="3" id="KW-1185">Reference proteome</keyword>
<keyword evidence="1" id="KW-1133">Transmembrane helix</keyword>
<accession>A0A6H5H928</accession>
<evidence type="ECO:0000256" key="1">
    <source>
        <dbReference type="SAM" id="Phobius"/>
    </source>
</evidence>
<protein>
    <submittedName>
        <fullName evidence="2">Uncharacterized protein</fullName>
    </submittedName>
</protein>
<evidence type="ECO:0000313" key="2">
    <source>
        <dbReference type="EMBL" id="CAB0013013.1"/>
    </source>
</evidence>
<reference evidence="2 3" key="1">
    <citation type="submission" date="2020-02" db="EMBL/GenBank/DDBJ databases">
        <authorList>
            <person name="Ferguson B K."/>
        </authorList>
    </citation>
    <scope>NUCLEOTIDE SEQUENCE [LARGE SCALE GENOMIC DNA]</scope>
</reference>
<proteinExistence type="predicted"/>